<evidence type="ECO:0000313" key="2">
    <source>
        <dbReference type="EMBL" id="MBB5377437.1"/>
    </source>
</evidence>
<reference evidence="2 3" key="3">
    <citation type="submission" date="2020-08" db="EMBL/GenBank/DDBJ databases">
        <title>Genomic Encyclopedia of Type Strains, Phase IV (KMG-IV): sequencing the most valuable type-strain genomes for metagenomic binning, comparative biology and taxonomic classification.</title>
        <authorList>
            <person name="Goeker M."/>
        </authorList>
    </citation>
    <scope>NUCLEOTIDE SEQUENCE [LARGE SCALE GENOMIC DNA]</scope>
    <source>
        <strain evidence="2 3">DSM 27521</strain>
    </source>
</reference>
<reference evidence="1" key="4">
    <citation type="submission" date="2024-05" db="EMBL/GenBank/DDBJ databases">
        <authorList>
            <person name="Sun Q."/>
            <person name="Zhou Y."/>
        </authorList>
    </citation>
    <scope>NUCLEOTIDE SEQUENCE</scope>
    <source>
        <strain evidence="1">CGMCC 1.18437</strain>
    </source>
</reference>
<dbReference type="EMBL" id="BNAJ01000007">
    <property type="protein sequence ID" value="GHF50404.1"/>
    <property type="molecule type" value="Genomic_DNA"/>
</dbReference>
<evidence type="ECO:0000313" key="3">
    <source>
        <dbReference type="Proteomes" id="UP000539473"/>
    </source>
</evidence>
<dbReference type="InterPro" id="IPR027417">
    <property type="entry name" value="P-loop_NTPase"/>
</dbReference>
<evidence type="ECO:0000313" key="4">
    <source>
        <dbReference type="Proteomes" id="UP000619376"/>
    </source>
</evidence>
<dbReference type="Proteomes" id="UP000619376">
    <property type="component" value="Unassembled WGS sequence"/>
</dbReference>
<comment type="caution">
    <text evidence="2">The sequence shown here is derived from an EMBL/GenBank/DDBJ whole genome shotgun (WGS) entry which is preliminary data.</text>
</comment>
<dbReference type="RefSeq" id="WP_184113009.1">
    <property type="nucleotide sequence ID" value="NZ_BNAJ01000007.1"/>
</dbReference>
<dbReference type="Proteomes" id="UP000539473">
    <property type="component" value="Unassembled WGS sequence"/>
</dbReference>
<keyword evidence="4" id="KW-1185">Reference proteome</keyword>
<dbReference type="AlphaFoldDB" id="A0A7W8NSR4"/>
<reference evidence="1" key="1">
    <citation type="journal article" date="2014" name="Int. J. Syst. Evol. Microbiol.">
        <title>Complete genome of a new Firmicutes species belonging to the dominant human colonic microbiota ('Ruminococcus bicirculans') reveals two chromosomes and a selective capacity to utilize plant glucans.</title>
        <authorList>
            <consortium name="NISC Comparative Sequencing Program"/>
            <person name="Wegmann U."/>
            <person name="Louis P."/>
            <person name="Goesmann A."/>
            <person name="Henrissat B."/>
            <person name="Duncan S.H."/>
            <person name="Flint H.J."/>
        </authorList>
    </citation>
    <scope>NUCLEOTIDE SEQUENCE</scope>
    <source>
        <strain evidence="1">CGMCC 1.18437</strain>
    </source>
</reference>
<evidence type="ECO:0000313" key="1">
    <source>
        <dbReference type="EMBL" id="GHF50404.1"/>
    </source>
</evidence>
<gene>
    <name evidence="1" type="ORF">GCM10017781_28650</name>
    <name evidence="2" type="ORF">HNQ07_002929</name>
</gene>
<dbReference type="CDD" id="cd01983">
    <property type="entry name" value="SIMIBI"/>
    <property type="match status" value="1"/>
</dbReference>
<dbReference type="GO" id="GO:0016301">
    <property type="term" value="F:kinase activity"/>
    <property type="evidence" value="ECO:0007669"/>
    <property type="project" value="UniProtKB-KW"/>
</dbReference>
<dbReference type="PANTHER" id="PTHR37807:SF3">
    <property type="entry name" value="OS07G0160300 PROTEIN"/>
    <property type="match status" value="1"/>
</dbReference>
<keyword evidence="2" id="KW-0418">Kinase</keyword>
<proteinExistence type="predicted"/>
<accession>A0A7W8NSR4</accession>
<keyword evidence="2" id="KW-0808">Transferase</keyword>
<name>A0A7W8NSR4_9DEIO</name>
<sequence>MLYVTSGLPGTGKSTLARQLAPHLRAAYLRVDTVEAALLRFGIQASVEGYAVSYAVALDNLRLGTAVVVDVVNPLAVTRGAWAGVAAEAGTPLVNIEVVCSNPAEHRRRVEVRHDDPANRAGEWTPPTWASVQAFAQEFEPWQGERVVVDTAGRTAEEAFTALRAALGV</sequence>
<dbReference type="EMBL" id="JACHFK010000007">
    <property type="protein sequence ID" value="MBB5377437.1"/>
    <property type="molecule type" value="Genomic_DNA"/>
</dbReference>
<dbReference type="PANTHER" id="PTHR37807">
    <property type="entry name" value="OS07G0160300 PROTEIN"/>
    <property type="match status" value="1"/>
</dbReference>
<organism evidence="2 3">
    <name type="scientific">Deinococcus metalli</name>
    <dbReference type="NCBI Taxonomy" id="1141878"/>
    <lineage>
        <taxon>Bacteria</taxon>
        <taxon>Thermotogati</taxon>
        <taxon>Deinococcota</taxon>
        <taxon>Deinococci</taxon>
        <taxon>Deinococcales</taxon>
        <taxon>Deinococcaceae</taxon>
        <taxon>Deinococcus</taxon>
    </lineage>
</organism>
<reference evidence="4" key="2">
    <citation type="journal article" date="2019" name="Int. J. Syst. Evol. Microbiol.">
        <title>The Global Catalogue of Microorganisms (GCM) 10K type strain sequencing project: providing services to taxonomists for standard genome sequencing and annotation.</title>
        <authorList>
            <consortium name="The Broad Institute Genomics Platform"/>
            <consortium name="The Broad Institute Genome Sequencing Center for Infectious Disease"/>
            <person name="Wu L."/>
            <person name="Ma J."/>
        </authorList>
    </citation>
    <scope>NUCLEOTIDE SEQUENCE [LARGE SCALE GENOMIC DNA]</scope>
    <source>
        <strain evidence="4">CGMCC 1.18437</strain>
    </source>
</reference>
<protein>
    <submittedName>
        <fullName evidence="1">Adenylyl-sulfate kinase</fullName>
    </submittedName>
    <submittedName>
        <fullName evidence="2">Putative kinase</fullName>
    </submittedName>
</protein>
<dbReference type="Pfam" id="PF13671">
    <property type="entry name" value="AAA_33"/>
    <property type="match status" value="1"/>
</dbReference>
<dbReference type="SUPFAM" id="SSF52540">
    <property type="entry name" value="P-loop containing nucleoside triphosphate hydrolases"/>
    <property type="match status" value="1"/>
</dbReference>
<dbReference type="Gene3D" id="3.40.50.300">
    <property type="entry name" value="P-loop containing nucleotide triphosphate hydrolases"/>
    <property type="match status" value="1"/>
</dbReference>